<comment type="subcellular location">
    <subcellularLocation>
        <location evidence="5">Cell outer membrane</location>
    </subcellularLocation>
    <subcellularLocation>
        <location evidence="1">Membrane</location>
    </subcellularLocation>
</comment>
<dbReference type="InterPro" id="IPR005644">
    <property type="entry name" value="NolW-like"/>
</dbReference>
<comment type="similarity">
    <text evidence="4">Belongs to the bacterial secretin family.</text>
</comment>
<feature type="chain" id="PRO_5016723132" evidence="7">
    <location>
        <begin position="23"/>
        <end position="705"/>
    </location>
</feature>
<feature type="signal peptide" evidence="7">
    <location>
        <begin position="1"/>
        <end position="22"/>
    </location>
</feature>
<protein>
    <submittedName>
        <fullName evidence="10">Pullulanase secretion envelope pulD</fullName>
    </submittedName>
</protein>
<gene>
    <name evidence="10" type="primary">pulD_1</name>
    <name evidence="10" type="ORF">NCTC10736_01702</name>
</gene>
<dbReference type="Proteomes" id="UP000255061">
    <property type="component" value="Unassembled WGS sequence"/>
</dbReference>
<dbReference type="GO" id="GO:0009306">
    <property type="term" value="P:protein secretion"/>
    <property type="evidence" value="ECO:0007669"/>
    <property type="project" value="InterPro"/>
</dbReference>
<feature type="domain" description="NolW-like" evidence="9">
    <location>
        <begin position="351"/>
        <end position="454"/>
    </location>
</feature>
<dbReference type="InterPro" id="IPR050810">
    <property type="entry name" value="Bact_Secretion_Sys_Channel"/>
</dbReference>
<evidence type="ECO:0000256" key="5">
    <source>
        <dbReference type="RuleBase" id="RU004004"/>
    </source>
</evidence>
<proteinExistence type="inferred from homology"/>
<feature type="region of interest" description="Disordered" evidence="6">
    <location>
        <begin position="45"/>
        <end position="69"/>
    </location>
</feature>
<feature type="region of interest" description="Disordered" evidence="6">
    <location>
        <begin position="375"/>
        <end position="410"/>
    </location>
</feature>
<dbReference type="RefSeq" id="WP_115405979.1">
    <property type="nucleotide sequence ID" value="NZ_UGYV01000001.1"/>
</dbReference>
<dbReference type="Pfam" id="PF00263">
    <property type="entry name" value="Secretin"/>
    <property type="match status" value="1"/>
</dbReference>
<sequence>MHAKQSLPLLMIALLSGCQSTAKSTYEPSQSYLAVNSKSVSSANATDKNAAQVDSQKHDPSGTSAETRSTGSFKTLAPLNYQSKLAEQEGDISSQFSDTDMVQLSSDALPLSQLVHYSLGEVLGVSYILGEGIKTDEQTVTLNVQQKVSKRRLFSLLEELLIERGYVIRFNDGIFYINKETAESSSSAAFGYGKNSASVPNSSQIITQYVPFDFAISNQKAVAVQGVAGVSTFPDYDQNTLILKGKRSEILKALDFINFIDSPELKERKVALYTSTYVPVDDLTQKLPELLANEGIKVDLTNGQRSTLAMVTLDRISAVVLFAKDQSVLNRASFWLKQLDQPTKGNVAQYFTFQPQFARATDIVASLKPLIGDSSSSLSQSPAPQTANQPQSAQSQGAETGSSTIGKPNVSAVNGDGLRIVVDERTNAVIVYATGEAYRNILPLIKRMDVMPKQVLLEVMIAEVTLTDEFSMGVEFALTSGDFSMGTKGAFGVEKMGGLGMGLKGVSGEVLANFMQSNSLVNVLSRPTLVVRDGVTASMNVGTDLPIIGETTADPNGERQTTSINYRKTGVELTVTPTINAQGVVLMEIDQKISNQVDSGSTSTVGNSPAIFERGIKTEVVADSGETIILGGLMSENTSTVDSGVPGLKDIPFIGKLFSATVDKVNKTELVIMVTPKVIESSQEWDAIKASFDQANSYIKLPSAK</sequence>
<dbReference type="InterPro" id="IPR004846">
    <property type="entry name" value="T2SS/T3SS_dom"/>
</dbReference>
<evidence type="ECO:0000256" key="7">
    <source>
        <dbReference type="SAM" id="SignalP"/>
    </source>
</evidence>
<evidence type="ECO:0000256" key="1">
    <source>
        <dbReference type="ARBA" id="ARBA00004370"/>
    </source>
</evidence>
<evidence type="ECO:0000256" key="6">
    <source>
        <dbReference type="SAM" id="MobiDB-lite"/>
    </source>
</evidence>
<evidence type="ECO:0000256" key="3">
    <source>
        <dbReference type="ARBA" id="ARBA00023136"/>
    </source>
</evidence>
<feature type="domain" description="Type II/III secretion system secretin-like" evidence="8">
    <location>
        <begin position="515"/>
        <end position="680"/>
    </location>
</feature>
<dbReference type="PROSITE" id="PS51257">
    <property type="entry name" value="PROKAR_LIPOPROTEIN"/>
    <property type="match status" value="1"/>
</dbReference>
<dbReference type="AlphaFoldDB" id="A0A380A6M3"/>
<dbReference type="PANTHER" id="PTHR30332:SF24">
    <property type="entry name" value="SECRETIN GSPD-RELATED"/>
    <property type="match status" value="1"/>
</dbReference>
<name>A0A380A6M3_9GAMM</name>
<dbReference type="InterPro" id="IPR001775">
    <property type="entry name" value="GspD/PilQ"/>
</dbReference>
<feature type="compositionally biased region" description="Polar residues" evidence="6">
    <location>
        <begin position="382"/>
        <end position="406"/>
    </location>
</feature>
<dbReference type="Gene3D" id="3.30.1370.120">
    <property type="match status" value="2"/>
</dbReference>
<dbReference type="PRINTS" id="PR00811">
    <property type="entry name" value="BCTERIALGSPD"/>
</dbReference>
<dbReference type="GO" id="GO:0009279">
    <property type="term" value="C:cell outer membrane"/>
    <property type="evidence" value="ECO:0007669"/>
    <property type="project" value="UniProtKB-SubCell"/>
</dbReference>
<keyword evidence="5" id="KW-0813">Transport</keyword>
<dbReference type="PANTHER" id="PTHR30332">
    <property type="entry name" value="PROBABLE GENERAL SECRETION PATHWAY PROTEIN D"/>
    <property type="match status" value="1"/>
</dbReference>
<organism evidence="10 11">
    <name type="scientific">Shewanella morhuae</name>
    <dbReference type="NCBI Taxonomy" id="365591"/>
    <lineage>
        <taxon>Bacteria</taxon>
        <taxon>Pseudomonadati</taxon>
        <taxon>Pseudomonadota</taxon>
        <taxon>Gammaproteobacteria</taxon>
        <taxon>Alteromonadales</taxon>
        <taxon>Shewanellaceae</taxon>
        <taxon>Shewanella</taxon>
    </lineage>
</organism>
<dbReference type="EMBL" id="UGYV01000001">
    <property type="protein sequence ID" value="SUI75392.1"/>
    <property type="molecule type" value="Genomic_DNA"/>
</dbReference>
<evidence type="ECO:0000313" key="11">
    <source>
        <dbReference type="Proteomes" id="UP000255061"/>
    </source>
</evidence>
<evidence type="ECO:0000256" key="4">
    <source>
        <dbReference type="RuleBase" id="RU004003"/>
    </source>
</evidence>
<evidence type="ECO:0000259" key="9">
    <source>
        <dbReference type="Pfam" id="PF03958"/>
    </source>
</evidence>
<dbReference type="GO" id="GO:0015627">
    <property type="term" value="C:type II protein secretion system complex"/>
    <property type="evidence" value="ECO:0007669"/>
    <property type="project" value="TreeGrafter"/>
</dbReference>
<accession>A0A380A6M3</accession>
<keyword evidence="2 7" id="KW-0732">Signal</keyword>
<dbReference type="Pfam" id="PF03958">
    <property type="entry name" value="Secretin_N"/>
    <property type="match status" value="1"/>
</dbReference>
<evidence type="ECO:0000313" key="10">
    <source>
        <dbReference type="EMBL" id="SUI75392.1"/>
    </source>
</evidence>
<evidence type="ECO:0000256" key="2">
    <source>
        <dbReference type="ARBA" id="ARBA00022729"/>
    </source>
</evidence>
<evidence type="ECO:0000259" key="8">
    <source>
        <dbReference type="Pfam" id="PF00263"/>
    </source>
</evidence>
<keyword evidence="3" id="KW-0472">Membrane</keyword>
<dbReference type="InterPro" id="IPR038591">
    <property type="entry name" value="NolW-like_sf"/>
</dbReference>
<reference evidence="10 11" key="1">
    <citation type="submission" date="2018-06" db="EMBL/GenBank/DDBJ databases">
        <authorList>
            <consortium name="Pathogen Informatics"/>
            <person name="Doyle S."/>
        </authorList>
    </citation>
    <scope>NUCLEOTIDE SEQUENCE [LARGE SCALE GENOMIC DNA]</scope>
    <source>
        <strain evidence="10 11">NCTC10736</strain>
    </source>
</reference>